<keyword evidence="1" id="KW-1133">Transmembrane helix</keyword>
<gene>
    <name evidence="2" type="ORF">DFR60_102363</name>
</gene>
<dbReference type="Proteomes" id="UP000248057">
    <property type="component" value="Unassembled WGS sequence"/>
</dbReference>
<comment type="caution">
    <text evidence="2">The sequence shown here is derived from an EMBL/GenBank/DDBJ whole genome shotgun (WGS) entry which is preliminary data.</text>
</comment>
<dbReference type="EMBL" id="QJKD01000002">
    <property type="protein sequence ID" value="PXX56088.1"/>
    <property type="molecule type" value="Genomic_DNA"/>
</dbReference>
<name>A0A2V3YA77_9FIRM</name>
<feature type="transmembrane region" description="Helical" evidence="1">
    <location>
        <begin position="12"/>
        <end position="30"/>
    </location>
</feature>
<accession>A0A2V3YA77</accession>
<keyword evidence="1" id="KW-0472">Membrane</keyword>
<organism evidence="2 3">
    <name type="scientific">Hungatella effluvii</name>
    <dbReference type="NCBI Taxonomy" id="1096246"/>
    <lineage>
        <taxon>Bacteria</taxon>
        <taxon>Bacillati</taxon>
        <taxon>Bacillota</taxon>
        <taxon>Clostridia</taxon>
        <taxon>Lachnospirales</taxon>
        <taxon>Lachnospiraceae</taxon>
        <taxon>Hungatella</taxon>
    </lineage>
</organism>
<evidence type="ECO:0000313" key="2">
    <source>
        <dbReference type="EMBL" id="PXX56088.1"/>
    </source>
</evidence>
<reference evidence="2 3" key="1">
    <citation type="submission" date="2018-05" db="EMBL/GenBank/DDBJ databases">
        <title>Genomic Encyclopedia of Type Strains, Phase IV (KMG-IV): sequencing the most valuable type-strain genomes for metagenomic binning, comparative biology and taxonomic classification.</title>
        <authorList>
            <person name="Goeker M."/>
        </authorList>
    </citation>
    <scope>NUCLEOTIDE SEQUENCE [LARGE SCALE GENOMIC DNA]</scope>
    <source>
        <strain evidence="2 3">DSM 24995</strain>
    </source>
</reference>
<proteinExistence type="predicted"/>
<evidence type="ECO:0000313" key="3">
    <source>
        <dbReference type="Proteomes" id="UP000248057"/>
    </source>
</evidence>
<evidence type="ECO:0000256" key="1">
    <source>
        <dbReference type="SAM" id="Phobius"/>
    </source>
</evidence>
<dbReference type="AlphaFoldDB" id="A0A2V3YA77"/>
<sequence length="69" mass="7466">MNQLLSQEVKFMADLMIGIILIAAVGAVIWKKRRDKKMGKSGCGGCCGSCGMNCHQRKDDGNEETGDCN</sequence>
<dbReference type="Pfam" id="PF12669">
    <property type="entry name" value="FeoB_associated"/>
    <property type="match status" value="1"/>
</dbReference>
<protein>
    <submittedName>
        <fullName evidence="2">Attachment p12 family protein</fullName>
    </submittedName>
</protein>
<keyword evidence="1" id="KW-0812">Transmembrane</keyword>
<keyword evidence="3" id="KW-1185">Reference proteome</keyword>